<feature type="region of interest" description="Disordered" evidence="2">
    <location>
        <begin position="504"/>
        <end position="524"/>
    </location>
</feature>
<proteinExistence type="predicted"/>
<feature type="coiled-coil region" evidence="1">
    <location>
        <begin position="78"/>
        <end position="114"/>
    </location>
</feature>
<feature type="region of interest" description="Disordered" evidence="2">
    <location>
        <begin position="312"/>
        <end position="344"/>
    </location>
</feature>
<keyword evidence="4" id="KW-1185">Reference proteome</keyword>
<evidence type="ECO:0000313" key="4">
    <source>
        <dbReference type="Proteomes" id="UP000332487"/>
    </source>
</evidence>
<feature type="region of interest" description="Disordered" evidence="2">
    <location>
        <begin position="1"/>
        <end position="20"/>
    </location>
</feature>
<feature type="compositionally biased region" description="Low complexity" evidence="2">
    <location>
        <begin position="323"/>
        <end position="343"/>
    </location>
</feature>
<evidence type="ECO:0000256" key="1">
    <source>
        <dbReference type="SAM" id="Coils"/>
    </source>
</evidence>
<feature type="compositionally biased region" description="Basic residues" evidence="2">
    <location>
        <begin position="1"/>
        <end position="10"/>
    </location>
</feature>
<reference evidence="3 4" key="1">
    <citation type="journal article" date="2009" name="Genome Biol.">
        <title>Community-wide analysis of microbial genome sequence signatures.</title>
        <authorList>
            <person name="Dick G.J."/>
            <person name="Andersson A.F."/>
            <person name="Baker B.J."/>
            <person name="Simmons S.L."/>
            <person name="Thomas B.C."/>
            <person name="Yelton A.P."/>
            <person name="Banfield J.F."/>
        </authorList>
    </citation>
    <scope>NUCLEOTIDE SEQUENCE [LARGE SCALE GENOMIC DNA]</scope>
    <source>
        <strain evidence="3">ARMAN-2</strain>
    </source>
</reference>
<organism evidence="3 4">
    <name type="scientific">Candidatus Micrarchaeum acidiphilum ARMAN-2</name>
    <dbReference type="NCBI Taxonomy" id="425595"/>
    <lineage>
        <taxon>Archaea</taxon>
        <taxon>Candidatus Micrarchaeota</taxon>
        <taxon>Candidatus Micrarchaeia</taxon>
        <taxon>Candidatus Micrarchaeales</taxon>
        <taxon>Candidatus Micrarchaeaceae</taxon>
        <taxon>Candidatus Micrarchaeum</taxon>
    </lineage>
</organism>
<evidence type="ECO:0000256" key="2">
    <source>
        <dbReference type="SAM" id="MobiDB-lite"/>
    </source>
</evidence>
<keyword evidence="1" id="KW-0175">Coiled coil</keyword>
<gene>
    <name evidence="3" type="ORF">UNLARM2_0425</name>
</gene>
<accession>C7DH79</accession>
<dbReference type="Proteomes" id="UP000332487">
    <property type="component" value="Unassembled WGS sequence"/>
</dbReference>
<sequence>MVSKTAKRNIKGTEKSDVQRASASLSALNESLEQISAIKDFSKEINLRLEDANNRVKEISGLYGSPEKASKALGELGLLKLKNRISENEKRLEVAKSEKEKARAAKALEASKSKYDKTKKMADAFNASNNYIKEFTPLAEALKAFTERSDSSGILSIGIEKATALAEQKLKDLYSKVILKNPEDAIATLDSSFIKFDASAAENLEKLQYTLQETIEDVYKYEQKIGRMTSSKLFQSMASKIGSAMPMVKSPSEVLSDIREDLKNVNVENALKNVTDLAMTYSFDKALAKVINAINKQSLSKGLELLKDPSELMSATSKQQKEQPSQGTSPQGQSSQSKQSTGQAVKVNPEWIKFTSDYVATNASWLGNATNPKLLEKLSNSTLSMEEAHQLYKDLYTAWYQNYGTRFGSVLKKYKGISSPNELSKIPNSDYEAMRIFASKTLLAYTSSPENYAILGEEQKKFIDAANQQLSDFGEAMLVQFIDANPVTWDEIYALLAYVKGTSKAESKPAGTSEQQRAPPPPPI</sequence>
<dbReference type="EMBL" id="GG697240">
    <property type="protein sequence ID" value="EET89981.1"/>
    <property type="molecule type" value="Genomic_DNA"/>
</dbReference>
<protein>
    <submittedName>
        <fullName evidence="3">Uncharacterized protein</fullName>
    </submittedName>
</protein>
<reference evidence="3 4" key="2">
    <citation type="journal article" date="2010" name="Proc. Natl. Acad. Sci. U.S.A.">
        <title>Enigmatic, ultrasmall, uncultivated Archaea.</title>
        <authorList>
            <person name="Baker B.J."/>
            <person name="Comolli L.R."/>
            <person name="Dick G.J."/>
            <person name="Hauser L.J."/>
            <person name="Hyatt D."/>
            <person name="Dill B.D."/>
            <person name="Land M.L."/>
            <person name="Verberkmoes N.C."/>
            <person name="Hettich R.L."/>
            <person name="Banfield J.F."/>
        </authorList>
    </citation>
    <scope>NUCLEOTIDE SEQUENCE [LARGE SCALE GENOMIC DNA]</scope>
    <source>
        <strain evidence="3">ARMAN-2</strain>
    </source>
</reference>
<name>C7DH79_MICA2</name>
<evidence type="ECO:0000313" key="3">
    <source>
        <dbReference type="EMBL" id="EET89981.1"/>
    </source>
</evidence>
<dbReference type="AlphaFoldDB" id="C7DH79"/>